<sequence>MVENLSLIRHLNLKRIADQKLTSRVTKFSAVRSSSQFKGIISRHYLMYNNNIVIILLHGNQLNFRYKQLCH</sequence>
<dbReference type="AlphaFoldDB" id="A0A397ITP4"/>
<name>A0A397ITP4_9GLOM</name>
<gene>
    <name evidence="1" type="ORF">Glove_149g38</name>
</gene>
<proteinExistence type="predicted"/>
<comment type="caution">
    <text evidence="1">The sequence shown here is derived from an EMBL/GenBank/DDBJ whole genome shotgun (WGS) entry which is preliminary data.</text>
</comment>
<evidence type="ECO:0000313" key="2">
    <source>
        <dbReference type="Proteomes" id="UP000266861"/>
    </source>
</evidence>
<dbReference type="EMBL" id="PQFF01000140">
    <property type="protein sequence ID" value="RHZ79341.1"/>
    <property type="molecule type" value="Genomic_DNA"/>
</dbReference>
<keyword evidence="2" id="KW-1185">Reference proteome</keyword>
<accession>A0A397ITP4</accession>
<reference evidence="1 2" key="1">
    <citation type="submission" date="2018-08" db="EMBL/GenBank/DDBJ databases">
        <title>Genome and evolution of the arbuscular mycorrhizal fungus Diversispora epigaea (formerly Glomus versiforme) and its bacterial endosymbionts.</title>
        <authorList>
            <person name="Sun X."/>
            <person name="Fei Z."/>
            <person name="Harrison M."/>
        </authorList>
    </citation>
    <scope>NUCLEOTIDE SEQUENCE [LARGE SCALE GENOMIC DNA]</scope>
    <source>
        <strain evidence="1 2">IT104</strain>
    </source>
</reference>
<evidence type="ECO:0000313" key="1">
    <source>
        <dbReference type="EMBL" id="RHZ79341.1"/>
    </source>
</evidence>
<dbReference type="Proteomes" id="UP000266861">
    <property type="component" value="Unassembled WGS sequence"/>
</dbReference>
<protein>
    <submittedName>
        <fullName evidence="1">Uncharacterized protein</fullName>
    </submittedName>
</protein>
<organism evidence="1 2">
    <name type="scientific">Diversispora epigaea</name>
    <dbReference type="NCBI Taxonomy" id="1348612"/>
    <lineage>
        <taxon>Eukaryota</taxon>
        <taxon>Fungi</taxon>
        <taxon>Fungi incertae sedis</taxon>
        <taxon>Mucoromycota</taxon>
        <taxon>Glomeromycotina</taxon>
        <taxon>Glomeromycetes</taxon>
        <taxon>Diversisporales</taxon>
        <taxon>Diversisporaceae</taxon>
        <taxon>Diversispora</taxon>
    </lineage>
</organism>